<comment type="caution">
    <text evidence="2">The sequence shown here is derived from an EMBL/GenBank/DDBJ whole genome shotgun (WGS) entry which is preliminary data.</text>
</comment>
<feature type="compositionally biased region" description="Basic and acidic residues" evidence="1">
    <location>
        <begin position="137"/>
        <end position="147"/>
    </location>
</feature>
<evidence type="ECO:0000256" key="1">
    <source>
        <dbReference type="SAM" id="MobiDB-lite"/>
    </source>
</evidence>
<dbReference type="Proteomes" id="UP001066276">
    <property type="component" value="Chromosome 1_2"/>
</dbReference>
<evidence type="ECO:0000313" key="2">
    <source>
        <dbReference type="EMBL" id="KAJ1210148.1"/>
    </source>
</evidence>
<feature type="compositionally biased region" description="Low complexity" evidence="1">
    <location>
        <begin position="56"/>
        <end position="96"/>
    </location>
</feature>
<accession>A0AAV7W9S1</accession>
<name>A0AAV7W9S1_PLEWA</name>
<protein>
    <submittedName>
        <fullName evidence="2">Uncharacterized protein</fullName>
    </submittedName>
</protein>
<organism evidence="2 3">
    <name type="scientific">Pleurodeles waltl</name>
    <name type="common">Iberian ribbed newt</name>
    <dbReference type="NCBI Taxonomy" id="8319"/>
    <lineage>
        <taxon>Eukaryota</taxon>
        <taxon>Metazoa</taxon>
        <taxon>Chordata</taxon>
        <taxon>Craniata</taxon>
        <taxon>Vertebrata</taxon>
        <taxon>Euteleostomi</taxon>
        <taxon>Amphibia</taxon>
        <taxon>Batrachia</taxon>
        <taxon>Caudata</taxon>
        <taxon>Salamandroidea</taxon>
        <taxon>Salamandridae</taxon>
        <taxon>Pleurodelinae</taxon>
        <taxon>Pleurodeles</taxon>
    </lineage>
</organism>
<feature type="region of interest" description="Disordered" evidence="1">
    <location>
        <begin position="56"/>
        <end position="163"/>
    </location>
</feature>
<feature type="region of interest" description="Disordered" evidence="1">
    <location>
        <begin position="1"/>
        <end position="44"/>
    </location>
</feature>
<evidence type="ECO:0000313" key="3">
    <source>
        <dbReference type="Proteomes" id="UP001066276"/>
    </source>
</evidence>
<reference evidence="2" key="1">
    <citation type="journal article" date="2022" name="bioRxiv">
        <title>Sequencing and chromosome-scale assembly of the giantPleurodeles waltlgenome.</title>
        <authorList>
            <person name="Brown T."/>
            <person name="Elewa A."/>
            <person name="Iarovenko S."/>
            <person name="Subramanian E."/>
            <person name="Araus A.J."/>
            <person name="Petzold A."/>
            <person name="Susuki M."/>
            <person name="Suzuki K.-i.T."/>
            <person name="Hayashi T."/>
            <person name="Toyoda A."/>
            <person name="Oliveira C."/>
            <person name="Osipova E."/>
            <person name="Leigh N.D."/>
            <person name="Simon A."/>
            <person name="Yun M.H."/>
        </authorList>
    </citation>
    <scope>NUCLEOTIDE SEQUENCE</scope>
    <source>
        <strain evidence="2">20211129_DDA</strain>
        <tissue evidence="2">Liver</tissue>
    </source>
</reference>
<dbReference type="EMBL" id="JANPWB010000002">
    <property type="protein sequence ID" value="KAJ1210148.1"/>
    <property type="molecule type" value="Genomic_DNA"/>
</dbReference>
<dbReference type="AlphaFoldDB" id="A0AAV7W9S1"/>
<proteinExistence type="predicted"/>
<sequence>MSRADRPSSIPQYPRGTIASGLPDPVALLTPSNSQQHPGDKGICNSLLDMTREMAGAAAGGTPQAAAAAGGTPQAAAGGTLQVAAPGGAPRAAAPGGTPGEFGQTILVHPCTTDAGPSKRHPTTAVFSPLQSPEDQEPAKPEIRPRSGESVALAGTVLERTRD</sequence>
<gene>
    <name evidence="2" type="ORF">NDU88_005516</name>
</gene>
<keyword evidence="3" id="KW-1185">Reference proteome</keyword>